<dbReference type="PROSITE" id="PS50076">
    <property type="entry name" value="DNAJ_2"/>
    <property type="match status" value="1"/>
</dbReference>
<accession>A0A835GXT6</accession>
<dbReference type="GO" id="GO:0051087">
    <property type="term" value="F:protein-folding chaperone binding"/>
    <property type="evidence" value="ECO:0007669"/>
    <property type="project" value="InterPro"/>
</dbReference>
<dbReference type="AlphaFoldDB" id="A0A835GXT6"/>
<dbReference type="PANTHER" id="PTHR14021">
    <property type="entry name" value="IRON-SULFUR CLUSTER CO-CHAPERONE PROTEIN HSCB"/>
    <property type="match status" value="1"/>
</dbReference>
<organism evidence="3 4">
    <name type="scientific">Coptis chinensis</name>
    <dbReference type="NCBI Taxonomy" id="261450"/>
    <lineage>
        <taxon>Eukaryota</taxon>
        <taxon>Viridiplantae</taxon>
        <taxon>Streptophyta</taxon>
        <taxon>Embryophyta</taxon>
        <taxon>Tracheophyta</taxon>
        <taxon>Spermatophyta</taxon>
        <taxon>Magnoliopsida</taxon>
        <taxon>Ranunculales</taxon>
        <taxon>Ranunculaceae</taxon>
        <taxon>Coptidoideae</taxon>
        <taxon>Coptis</taxon>
    </lineage>
</organism>
<dbReference type="SMART" id="SM00271">
    <property type="entry name" value="DnaJ"/>
    <property type="match status" value="1"/>
</dbReference>
<dbReference type="Proteomes" id="UP000631114">
    <property type="component" value="Unassembled WGS sequence"/>
</dbReference>
<feature type="region of interest" description="Disordered" evidence="1">
    <location>
        <begin position="215"/>
        <end position="243"/>
    </location>
</feature>
<reference evidence="3 4" key="1">
    <citation type="submission" date="2020-10" db="EMBL/GenBank/DDBJ databases">
        <title>The Coptis chinensis genome and diversification of protoberbering-type alkaloids.</title>
        <authorList>
            <person name="Wang B."/>
            <person name="Shu S."/>
            <person name="Song C."/>
            <person name="Liu Y."/>
        </authorList>
    </citation>
    <scope>NUCLEOTIDE SEQUENCE [LARGE SCALE GENOMIC DNA]</scope>
    <source>
        <strain evidence="3">HL-2020</strain>
        <tissue evidence="3">Leaf</tissue>
    </source>
</reference>
<keyword evidence="4" id="KW-1185">Reference proteome</keyword>
<dbReference type="SUPFAM" id="SSF46565">
    <property type="entry name" value="Chaperone J-domain"/>
    <property type="match status" value="1"/>
</dbReference>
<feature type="compositionally biased region" description="Polar residues" evidence="1">
    <location>
        <begin position="232"/>
        <end position="241"/>
    </location>
</feature>
<dbReference type="GO" id="GO:0001671">
    <property type="term" value="F:ATPase activator activity"/>
    <property type="evidence" value="ECO:0007669"/>
    <property type="project" value="InterPro"/>
</dbReference>
<evidence type="ECO:0000313" key="4">
    <source>
        <dbReference type="Proteomes" id="UP000631114"/>
    </source>
</evidence>
<dbReference type="Gene3D" id="1.10.287.110">
    <property type="entry name" value="DnaJ domain"/>
    <property type="match status" value="1"/>
</dbReference>
<dbReference type="InterPro" id="IPR001623">
    <property type="entry name" value="DnaJ_domain"/>
</dbReference>
<dbReference type="InterPro" id="IPR036869">
    <property type="entry name" value="J_dom_sf"/>
</dbReference>
<evidence type="ECO:0000259" key="2">
    <source>
        <dbReference type="PROSITE" id="PS50076"/>
    </source>
</evidence>
<dbReference type="NCBIfam" id="TIGR00714">
    <property type="entry name" value="hscB"/>
    <property type="match status" value="1"/>
</dbReference>
<proteinExistence type="predicted"/>
<dbReference type="FunFam" id="1.10.287.110:FF:000082">
    <property type="entry name" value="Iron-sulfur cluster co-chaperone protein HscB, mitochondrial"/>
    <property type="match status" value="1"/>
</dbReference>
<dbReference type="InterPro" id="IPR004640">
    <property type="entry name" value="HscB"/>
</dbReference>
<gene>
    <name evidence="3" type="ORF">IFM89_023742</name>
</gene>
<feature type="domain" description="J" evidence="2">
    <location>
        <begin position="97"/>
        <end position="169"/>
    </location>
</feature>
<evidence type="ECO:0000313" key="3">
    <source>
        <dbReference type="EMBL" id="KAF9589424.1"/>
    </source>
</evidence>
<name>A0A835GXT6_9MAGN</name>
<comment type="caution">
    <text evidence="3">The sequence shown here is derived from an EMBL/GenBank/DDBJ whole genome shotgun (WGS) entry which is preliminary data.</text>
</comment>
<protein>
    <recommendedName>
        <fullName evidence="2">J domain-containing protein</fullName>
    </recommendedName>
</protein>
<sequence>MWSKKLLISILRTRGSFSSILVPKQKFCRVLYYSSYNLRESKGCGNNFLENCSYSRKNFSSNVSSSRCWNCNAVATLKPFLACQSCRSIQPVDPSVDYFQIFHLEKIYGIDDSHLESKYKNWQKKLHPDLVHTKSEKEREYAAKQSSLVIDAYQTLRKPLLRAIYLLQLEGVHVDEEKTVSEPELLAEIIAEGCETAVKMRSTGRVAVFARLMDRDRDPRSHTHKQERRKPTSSLFPSSFPKNKIRKPRSIIFVSESAGAQTYDAKALTLMDGSVYAYVPEVGRASLDEGGMGLASQYTAVISWLRCLSRSAAVSAGYSQEFTEPGYCMSTGHAPINAFLS</sequence>
<evidence type="ECO:0000256" key="1">
    <source>
        <dbReference type="SAM" id="MobiDB-lite"/>
    </source>
</evidence>
<dbReference type="OrthoDB" id="448954at2759"/>
<dbReference type="PANTHER" id="PTHR14021:SF15">
    <property type="entry name" value="IRON-SULFUR CLUSTER CO-CHAPERONE PROTEIN HSCB"/>
    <property type="match status" value="1"/>
</dbReference>
<dbReference type="CDD" id="cd06257">
    <property type="entry name" value="DnaJ"/>
    <property type="match status" value="1"/>
</dbReference>
<dbReference type="GO" id="GO:0044571">
    <property type="term" value="P:[2Fe-2S] cluster assembly"/>
    <property type="evidence" value="ECO:0007669"/>
    <property type="project" value="InterPro"/>
</dbReference>
<dbReference type="EMBL" id="JADFTS010000009">
    <property type="protein sequence ID" value="KAF9589424.1"/>
    <property type="molecule type" value="Genomic_DNA"/>
</dbReference>